<feature type="domain" description="CCHC-type" evidence="3">
    <location>
        <begin position="49"/>
        <end position="62"/>
    </location>
</feature>
<dbReference type="GeneID" id="128201631"/>
<evidence type="ECO:0000313" key="4">
    <source>
        <dbReference type="Proteomes" id="UP001652740"/>
    </source>
</evidence>
<keyword evidence="4" id="KW-1185">Reference proteome</keyword>
<keyword evidence="1" id="KW-0863">Zinc-finger</keyword>
<dbReference type="InterPro" id="IPR036875">
    <property type="entry name" value="Znf_CCHC_sf"/>
</dbReference>
<proteinExistence type="predicted"/>
<dbReference type="Proteomes" id="UP001652740">
    <property type="component" value="Unplaced"/>
</dbReference>
<feature type="compositionally biased region" description="Basic residues" evidence="2">
    <location>
        <begin position="122"/>
        <end position="132"/>
    </location>
</feature>
<feature type="domain" description="CCHC-type" evidence="3">
    <location>
        <begin position="25"/>
        <end position="39"/>
    </location>
</feature>
<dbReference type="RefSeq" id="XP_052755164.1">
    <property type="nucleotide sequence ID" value="XM_052899204.1"/>
</dbReference>
<evidence type="ECO:0000256" key="1">
    <source>
        <dbReference type="PROSITE-ProRule" id="PRU00047"/>
    </source>
</evidence>
<gene>
    <name evidence="5" type="primary">LOC128201631</name>
</gene>
<feature type="compositionally biased region" description="Polar residues" evidence="2">
    <location>
        <begin position="165"/>
        <end position="176"/>
    </location>
</feature>
<reference evidence="5" key="1">
    <citation type="submission" date="2025-08" db="UniProtKB">
        <authorList>
            <consortium name="RefSeq"/>
        </authorList>
    </citation>
    <scope>IDENTIFICATION</scope>
    <source>
        <tissue evidence="5">Whole larvae</tissue>
    </source>
</reference>
<dbReference type="Gene3D" id="4.10.60.10">
    <property type="entry name" value="Zinc finger, CCHC-type"/>
    <property type="match status" value="1"/>
</dbReference>
<keyword evidence="1" id="KW-0862">Zinc</keyword>
<protein>
    <submittedName>
        <fullName evidence="5">Uncharacterized protein LOC128201631</fullName>
    </submittedName>
</protein>
<evidence type="ECO:0000313" key="5">
    <source>
        <dbReference type="RefSeq" id="XP_052755164.1"/>
    </source>
</evidence>
<dbReference type="Pfam" id="PF00098">
    <property type="entry name" value="zf-CCHC"/>
    <property type="match status" value="1"/>
</dbReference>
<dbReference type="SUPFAM" id="SSF57756">
    <property type="entry name" value="Retrovirus zinc finger-like domains"/>
    <property type="match status" value="1"/>
</dbReference>
<dbReference type="InterPro" id="IPR001878">
    <property type="entry name" value="Znf_CCHC"/>
</dbReference>
<evidence type="ECO:0000256" key="2">
    <source>
        <dbReference type="SAM" id="MobiDB-lite"/>
    </source>
</evidence>
<evidence type="ECO:0000259" key="3">
    <source>
        <dbReference type="PROSITE" id="PS50158"/>
    </source>
</evidence>
<dbReference type="SMART" id="SM00343">
    <property type="entry name" value="ZnF_C2HC"/>
    <property type="match status" value="2"/>
</dbReference>
<keyword evidence="1" id="KW-0479">Metal-binding</keyword>
<feature type="region of interest" description="Disordered" evidence="2">
    <location>
        <begin position="74"/>
        <end position="176"/>
    </location>
</feature>
<name>A0ABM3MUX2_GALME</name>
<accession>A0ABM3MUX2</accession>
<sequence length="176" mass="19043">MTVAGRVRIGWVSAKAELLRQRPLRCFRCLEEGHVRASCSHEQDRSGLCYRCGNEGHKAAMCAADPKCAVCSAQGRPSDHWVGSKACTPPKKRKKQPVKLPNPAGRGRGDDCGGSPTPHQHGPGKSRAHPRARPLDGGGYSTSRTRPKLSRGPRAGAGQRRWGSRWTTQGNPGPQH</sequence>
<dbReference type="PROSITE" id="PS50158">
    <property type="entry name" value="ZF_CCHC"/>
    <property type="match status" value="2"/>
</dbReference>
<organism evidence="4 5">
    <name type="scientific">Galleria mellonella</name>
    <name type="common">Greater wax moth</name>
    <dbReference type="NCBI Taxonomy" id="7137"/>
    <lineage>
        <taxon>Eukaryota</taxon>
        <taxon>Metazoa</taxon>
        <taxon>Ecdysozoa</taxon>
        <taxon>Arthropoda</taxon>
        <taxon>Hexapoda</taxon>
        <taxon>Insecta</taxon>
        <taxon>Pterygota</taxon>
        <taxon>Neoptera</taxon>
        <taxon>Endopterygota</taxon>
        <taxon>Lepidoptera</taxon>
        <taxon>Glossata</taxon>
        <taxon>Ditrysia</taxon>
        <taxon>Pyraloidea</taxon>
        <taxon>Pyralidae</taxon>
        <taxon>Galleriinae</taxon>
        <taxon>Galleria</taxon>
    </lineage>
</organism>